<reference evidence="1 2" key="1">
    <citation type="submission" date="2021-06" db="EMBL/GenBank/DDBJ databases">
        <authorList>
            <person name="Kallberg Y."/>
            <person name="Tangrot J."/>
            <person name="Rosling A."/>
        </authorList>
    </citation>
    <scope>NUCLEOTIDE SEQUENCE [LARGE SCALE GENOMIC DNA]</scope>
    <source>
        <strain evidence="1 2">120-4 pot B 10/14</strain>
    </source>
</reference>
<gene>
    <name evidence="1" type="ORF">GMARGA_LOCUS35704</name>
</gene>
<dbReference type="EMBL" id="CAJVQB010067363">
    <property type="protein sequence ID" value="CAG8841927.1"/>
    <property type="molecule type" value="Genomic_DNA"/>
</dbReference>
<keyword evidence="2" id="KW-1185">Reference proteome</keyword>
<feature type="non-terminal residue" evidence="1">
    <location>
        <position position="1"/>
    </location>
</feature>
<comment type="caution">
    <text evidence="1">The sequence shown here is derived from an EMBL/GenBank/DDBJ whole genome shotgun (WGS) entry which is preliminary data.</text>
</comment>
<dbReference type="Proteomes" id="UP000789901">
    <property type="component" value="Unassembled WGS sequence"/>
</dbReference>
<organism evidence="1 2">
    <name type="scientific">Gigaspora margarita</name>
    <dbReference type="NCBI Taxonomy" id="4874"/>
    <lineage>
        <taxon>Eukaryota</taxon>
        <taxon>Fungi</taxon>
        <taxon>Fungi incertae sedis</taxon>
        <taxon>Mucoromycota</taxon>
        <taxon>Glomeromycotina</taxon>
        <taxon>Glomeromycetes</taxon>
        <taxon>Diversisporales</taxon>
        <taxon>Gigasporaceae</taxon>
        <taxon>Gigaspora</taxon>
    </lineage>
</organism>
<evidence type="ECO:0000313" key="2">
    <source>
        <dbReference type="Proteomes" id="UP000789901"/>
    </source>
</evidence>
<name>A0ABN7WXP0_GIGMA</name>
<sequence>LPIEETDKLEFNLTIEKINTDLQLEIQQADTSGWRTPWWTLRVMKNHEGEK</sequence>
<protein>
    <submittedName>
        <fullName evidence="1">35593_t:CDS:1</fullName>
    </submittedName>
</protein>
<accession>A0ABN7WXP0</accession>
<proteinExistence type="predicted"/>
<evidence type="ECO:0000313" key="1">
    <source>
        <dbReference type="EMBL" id="CAG8841927.1"/>
    </source>
</evidence>